<dbReference type="SUPFAM" id="SSF47384">
    <property type="entry name" value="Homodimeric domain of signal transducing histidine kinase"/>
    <property type="match status" value="1"/>
</dbReference>
<evidence type="ECO:0000313" key="15">
    <source>
        <dbReference type="Proteomes" id="UP001238603"/>
    </source>
</evidence>
<dbReference type="InterPro" id="IPR004358">
    <property type="entry name" value="Sig_transdc_His_kin-like_C"/>
</dbReference>
<dbReference type="PANTHER" id="PTHR45436:SF5">
    <property type="entry name" value="SENSOR HISTIDINE KINASE TRCS"/>
    <property type="match status" value="1"/>
</dbReference>
<dbReference type="Gene3D" id="1.10.287.130">
    <property type="match status" value="1"/>
</dbReference>
<comment type="caution">
    <text evidence="14">The sequence shown here is derived from an EMBL/GenBank/DDBJ whole genome shotgun (WGS) entry which is preliminary data.</text>
</comment>
<dbReference type="SUPFAM" id="SSF55874">
    <property type="entry name" value="ATPase domain of HSP90 chaperone/DNA topoisomerase II/histidine kinase"/>
    <property type="match status" value="1"/>
</dbReference>
<evidence type="ECO:0000256" key="11">
    <source>
        <dbReference type="SAM" id="Phobius"/>
    </source>
</evidence>
<evidence type="ECO:0000256" key="10">
    <source>
        <dbReference type="ARBA" id="ARBA00023136"/>
    </source>
</evidence>
<dbReference type="InterPro" id="IPR050428">
    <property type="entry name" value="TCS_sensor_his_kinase"/>
</dbReference>
<dbReference type="Gene3D" id="6.10.340.10">
    <property type="match status" value="1"/>
</dbReference>
<evidence type="ECO:0000256" key="1">
    <source>
        <dbReference type="ARBA" id="ARBA00000085"/>
    </source>
</evidence>
<dbReference type="Pfam" id="PF00512">
    <property type="entry name" value="HisKA"/>
    <property type="match status" value="1"/>
</dbReference>
<dbReference type="PRINTS" id="PR00344">
    <property type="entry name" value="BCTRLSENSOR"/>
</dbReference>
<comment type="catalytic activity">
    <reaction evidence="1">
        <text>ATP + protein L-histidine = ADP + protein N-phospho-L-histidine.</text>
        <dbReference type="EC" id="2.7.13.3"/>
    </reaction>
</comment>
<dbReference type="SMART" id="SM00304">
    <property type="entry name" value="HAMP"/>
    <property type="match status" value="1"/>
</dbReference>
<gene>
    <name evidence="14" type="ORF">QRD43_11455</name>
</gene>
<keyword evidence="6 11" id="KW-0812">Transmembrane</keyword>
<keyword evidence="7" id="KW-0418">Kinase</keyword>
<dbReference type="GO" id="GO:0005524">
    <property type="term" value="F:ATP binding"/>
    <property type="evidence" value="ECO:0007669"/>
    <property type="project" value="UniProtKB-KW"/>
</dbReference>
<evidence type="ECO:0000256" key="7">
    <source>
        <dbReference type="ARBA" id="ARBA00022777"/>
    </source>
</evidence>
<dbReference type="Proteomes" id="UP001238603">
    <property type="component" value="Unassembled WGS sequence"/>
</dbReference>
<organism evidence="14 15">
    <name type="scientific">Roseateles subflavus</name>
    <dbReference type="NCBI Taxonomy" id="3053353"/>
    <lineage>
        <taxon>Bacteria</taxon>
        <taxon>Pseudomonadati</taxon>
        <taxon>Pseudomonadota</taxon>
        <taxon>Betaproteobacteria</taxon>
        <taxon>Burkholderiales</taxon>
        <taxon>Sphaerotilaceae</taxon>
        <taxon>Roseateles</taxon>
    </lineage>
</organism>
<dbReference type="RefSeq" id="WP_285982617.1">
    <property type="nucleotide sequence ID" value="NZ_JASVDS010000003.1"/>
</dbReference>
<reference evidence="14 15" key="1">
    <citation type="submission" date="2023-06" db="EMBL/GenBank/DDBJ databases">
        <title>Pelomonas sp. APW6 16S ribosomal RNA gene genome sequencing and assembly.</title>
        <authorList>
            <person name="Woo H."/>
        </authorList>
    </citation>
    <scope>NUCLEOTIDE SEQUENCE [LARGE SCALE GENOMIC DNA]</scope>
    <source>
        <strain evidence="14 15">APW6</strain>
    </source>
</reference>
<dbReference type="CDD" id="cd06225">
    <property type="entry name" value="HAMP"/>
    <property type="match status" value="1"/>
</dbReference>
<dbReference type="PROSITE" id="PS50885">
    <property type="entry name" value="HAMP"/>
    <property type="match status" value="1"/>
</dbReference>
<dbReference type="InterPro" id="IPR005467">
    <property type="entry name" value="His_kinase_dom"/>
</dbReference>
<dbReference type="PROSITE" id="PS50109">
    <property type="entry name" value="HIS_KIN"/>
    <property type="match status" value="1"/>
</dbReference>
<evidence type="ECO:0000259" key="12">
    <source>
        <dbReference type="PROSITE" id="PS50109"/>
    </source>
</evidence>
<evidence type="ECO:0000256" key="6">
    <source>
        <dbReference type="ARBA" id="ARBA00022692"/>
    </source>
</evidence>
<dbReference type="Pfam" id="PF00672">
    <property type="entry name" value="HAMP"/>
    <property type="match status" value="1"/>
</dbReference>
<feature type="domain" description="HAMP" evidence="13">
    <location>
        <begin position="80"/>
        <end position="134"/>
    </location>
</feature>
<comment type="subcellular location">
    <subcellularLocation>
        <location evidence="2">Membrane</location>
    </subcellularLocation>
</comment>
<dbReference type="Pfam" id="PF02518">
    <property type="entry name" value="HATPase_c"/>
    <property type="match status" value="1"/>
</dbReference>
<dbReference type="InterPro" id="IPR003661">
    <property type="entry name" value="HisK_dim/P_dom"/>
</dbReference>
<dbReference type="InterPro" id="IPR003660">
    <property type="entry name" value="HAMP_dom"/>
</dbReference>
<keyword evidence="4" id="KW-0597">Phosphoprotein</keyword>
<dbReference type="EMBL" id="JASVDS010000003">
    <property type="protein sequence ID" value="MDL5032519.1"/>
    <property type="molecule type" value="Genomic_DNA"/>
</dbReference>
<keyword evidence="9" id="KW-0902">Two-component regulatory system</keyword>
<dbReference type="InterPro" id="IPR036890">
    <property type="entry name" value="HATPase_C_sf"/>
</dbReference>
<dbReference type="CDD" id="cd00082">
    <property type="entry name" value="HisKA"/>
    <property type="match status" value="1"/>
</dbReference>
<keyword evidence="15" id="KW-1185">Reference proteome</keyword>
<evidence type="ECO:0000259" key="13">
    <source>
        <dbReference type="PROSITE" id="PS50885"/>
    </source>
</evidence>
<protein>
    <recommendedName>
        <fullName evidence="3">histidine kinase</fullName>
        <ecNumber evidence="3">2.7.13.3</ecNumber>
    </recommendedName>
</protein>
<dbReference type="CDD" id="cd00075">
    <property type="entry name" value="HATPase"/>
    <property type="match status" value="1"/>
</dbReference>
<evidence type="ECO:0000256" key="5">
    <source>
        <dbReference type="ARBA" id="ARBA00022679"/>
    </source>
</evidence>
<keyword evidence="14" id="KW-0067">ATP-binding</keyword>
<proteinExistence type="predicted"/>
<keyword evidence="8 11" id="KW-1133">Transmembrane helix</keyword>
<dbReference type="EC" id="2.7.13.3" evidence="3"/>
<evidence type="ECO:0000256" key="3">
    <source>
        <dbReference type="ARBA" id="ARBA00012438"/>
    </source>
</evidence>
<dbReference type="PANTHER" id="PTHR45436">
    <property type="entry name" value="SENSOR HISTIDINE KINASE YKOH"/>
    <property type="match status" value="1"/>
</dbReference>
<dbReference type="Gene3D" id="3.30.565.10">
    <property type="entry name" value="Histidine kinase-like ATPase, C-terminal domain"/>
    <property type="match status" value="1"/>
</dbReference>
<keyword evidence="10 11" id="KW-0472">Membrane</keyword>
<dbReference type="SMART" id="SM00388">
    <property type="entry name" value="HisKA"/>
    <property type="match status" value="1"/>
</dbReference>
<evidence type="ECO:0000256" key="9">
    <source>
        <dbReference type="ARBA" id="ARBA00023012"/>
    </source>
</evidence>
<keyword evidence="5" id="KW-0808">Transferase</keyword>
<dbReference type="InterPro" id="IPR036097">
    <property type="entry name" value="HisK_dim/P_sf"/>
</dbReference>
<name>A0ABT7LI55_9BURK</name>
<evidence type="ECO:0000256" key="2">
    <source>
        <dbReference type="ARBA" id="ARBA00004370"/>
    </source>
</evidence>
<feature type="transmembrane region" description="Helical" evidence="11">
    <location>
        <begin position="12"/>
        <end position="37"/>
    </location>
</feature>
<keyword evidence="14" id="KW-0547">Nucleotide-binding</keyword>
<evidence type="ECO:0000256" key="4">
    <source>
        <dbReference type="ARBA" id="ARBA00022553"/>
    </source>
</evidence>
<dbReference type="SMART" id="SM00387">
    <property type="entry name" value="HATPase_c"/>
    <property type="match status" value="1"/>
</dbReference>
<feature type="domain" description="Histidine kinase" evidence="12">
    <location>
        <begin position="142"/>
        <end position="354"/>
    </location>
</feature>
<evidence type="ECO:0000256" key="8">
    <source>
        <dbReference type="ARBA" id="ARBA00022989"/>
    </source>
</evidence>
<accession>A0ABT7LI55</accession>
<evidence type="ECO:0000313" key="14">
    <source>
        <dbReference type="EMBL" id="MDL5032519.1"/>
    </source>
</evidence>
<sequence>MNLSYGLGRKIASAVASTVLLVHAVIFILCYTIYYLAGKYWPTLFDCESDLPTLPDFLLFLALGLVAVLVSLYFSTRIARRLVEPLNSVATGIRCVAAGDLDARAQATEAPLGEASALVQDFNQMAEKLQRAVNERAQWNAAIAHELRTPVTILRGRLLGFADGVFPPTEEALRKLLTQVDGLSRLIEDLRLLSLFESHQLRLDLRSVNLEQEIRTVGDIYEPMLQKAGLRLRILVEAMPVRCDPLRIRQALVALLDNALKYATAGELWVRFAREGEDNVLRVNDAGPGLPDAAMQQVFQAFWQADSVSAKIAGGNGLGLSVVKAIAMAHGGDARCTANEAGGTSFSIRWPIASPDAARSTD</sequence>
<feature type="transmembrane region" description="Helical" evidence="11">
    <location>
        <begin position="57"/>
        <end position="74"/>
    </location>
</feature>
<dbReference type="InterPro" id="IPR003594">
    <property type="entry name" value="HATPase_dom"/>
</dbReference>